<dbReference type="EMBL" id="JACTAG010000001">
    <property type="protein sequence ID" value="MBD3663228.1"/>
    <property type="molecule type" value="Genomic_DNA"/>
</dbReference>
<gene>
    <name evidence="1" type="ORF">H9Q16_04780</name>
</gene>
<reference evidence="1" key="1">
    <citation type="submission" date="2020-08" db="EMBL/GenBank/DDBJ databases">
        <title>Sulfitobacter aestuariivivens sp. nov., isolated from a tidal flat.</title>
        <authorList>
            <person name="Park S."/>
            <person name="Yoon J.-H."/>
        </authorList>
    </citation>
    <scope>NUCLEOTIDE SEQUENCE</scope>
    <source>
        <strain evidence="1">TSTF-M16</strain>
    </source>
</reference>
<evidence type="ECO:0000313" key="1">
    <source>
        <dbReference type="EMBL" id="MBD3663228.1"/>
    </source>
</evidence>
<keyword evidence="2" id="KW-1185">Reference proteome</keyword>
<organism evidence="1 2">
    <name type="scientific">Sulfitobacter aestuariivivens</name>
    <dbReference type="NCBI Taxonomy" id="2766981"/>
    <lineage>
        <taxon>Bacteria</taxon>
        <taxon>Pseudomonadati</taxon>
        <taxon>Pseudomonadota</taxon>
        <taxon>Alphaproteobacteria</taxon>
        <taxon>Rhodobacterales</taxon>
        <taxon>Roseobacteraceae</taxon>
        <taxon>Sulfitobacter</taxon>
    </lineage>
</organism>
<protein>
    <submittedName>
        <fullName evidence="1">Uncharacterized protein</fullName>
    </submittedName>
</protein>
<evidence type="ECO:0000313" key="2">
    <source>
        <dbReference type="Proteomes" id="UP000635142"/>
    </source>
</evidence>
<dbReference type="Proteomes" id="UP000635142">
    <property type="component" value="Unassembled WGS sequence"/>
</dbReference>
<dbReference type="AlphaFoldDB" id="A0A927D197"/>
<accession>A0A927D197</accession>
<dbReference type="RefSeq" id="WP_191074205.1">
    <property type="nucleotide sequence ID" value="NZ_JACTAG010000001.1"/>
</dbReference>
<name>A0A927D197_9RHOB</name>
<comment type="caution">
    <text evidence="1">The sequence shown here is derived from an EMBL/GenBank/DDBJ whole genome shotgun (WGS) entry which is preliminary data.</text>
</comment>
<sequence>MKHDIISLDARHARMFELLRQSHQAEITSTRLAQPRLSEPNSHDLVQALKRDAIASLRVPRPHSAIASTFRLRSRRPTS</sequence>
<proteinExistence type="predicted"/>